<sequence length="93" mass="10597">MALILETSCKMEHFCGFEVMVKEIVEVGKSAIQKSRENCLEHSLVVPLSKFVSFINERFSILFIYGYSLLLVLKCKPSWILVGMFMNAGKQCN</sequence>
<dbReference type="EMBL" id="GGEC01070794">
    <property type="protein sequence ID" value="MBX51278.1"/>
    <property type="molecule type" value="Transcribed_RNA"/>
</dbReference>
<dbReference type="AlphaFoldDB" id="A0A2P2P940"/>
<proteinExistence type="predicted"/>
<protein>
    <submittedName>
        <fullName evidence="1">Uncharacterized protein</fullName>
    </submittedName>
</protein>
<organism evidence="1">
    <name type="scientific">Rhizophora mucronata</name>
    <name type="common">Asiatic mangrove</name>
    <dbReference type="NCBI Taxonomy" id="61149"/>
    <lineage>
        <taxon>Eukaryota</taxon>
        <taxon>Viridiplantae</taxon>
        <taxon>Streptophyta</taxon>
        <taxon>Embryophyta</taxon>
        <taxon>Tracheophyta</taxon>
        <taxon>Spermatophyta</taxon>
        <taxon>Magnoliopsida</taxon>
        <taxon>eudicotyledons</taxon>
        <taxon>Gunneridae</taxon>
        <taxon>Pentapetalae</taxon>
        <taxon>rosids</taxon>
        <taxon>fabids</taxon>
        <taxon>Malpighiales</taxon>
        <taxon>Rhizophoraceae</taxon>
        <taxon>Rhizophora</taxon>
    </lineage>
</organism>
<name>A0A2P2P940_RHIMU</name>
<accession>A0A2P2P940</accession>
<evidence type="ECO:0000313" key="1">
    <source>
        <dbReference type="EMBL" id="MBX51278.1"/>
    </source>
</evidence>
<reference evidence="1" key="1">
    <citation type="submission" date="2018-02" db="EMBL/GenBank/DDBJ databases">
        <title>Rhizophora mucronata_Transcriptome.</title>
        <authorList>
            <person name="Meera S.P."/>
            <person name="Sreeshan A."/>
            <person name="Augustine A."/>
        </authorList>
    </citation>
    <scope>NUCLEOTIDE SEQUENCE</scope>
    <source>
        <tissue evidence="1">Leaf</tissue>
    </source>
</reference>